<dbReference type="Proteomes" id="UP000187429">
    <property type="component" value="Unassembled WGS sequence"/>
</dbReference>
<keyword evidence="4" id="KW-0648">Protein biosynthesis</keyword>
<keyword evidence="3" id="KW-0067">ATP-binding</keyword>
<dbReference type="GO" id="GO:0070681">
    <property type="term" value="P:glutaminyl-tRNAGln biosynthesis via transamidation"/>
    <property type="evidence" value="ECO:0007669"/>
    <property type="project" value="TreeGrafter"/>
</dbReference>
<dbReference type="Gene3D" id="1.10.10.410">
    <property type="match status" value="1"/>
</dbReference>
<feature type="domain" description="Asn/Gln amidotransferase" evidence="5">
    <location>
        <begin position="56"/>
        <end position="214"/>
    </location>
</feature>
<dbReference type="InterPro" id="IPR018027">
    <property type="entry name" value="Asn/Gln_amidotransferase"/>
</dbReference>
<evidence type="ECO:0000313" key="7">
    <source>
        <dbReference type="EMBL" id="OMJ28005.1"/>
    </source>
</evidence>
<dbReference type="GO" id="GO:0050567">
    <property type="term" value="F:glutaminyl-tRNA synthase (glutamine-hydrolyzing) activity"/>
    <property type="evidence" value="ECO:0007669"/>
    <property type="project" value="TreeGrafter"/>
</dbReference>
<proteinExistence type="predicted"/>
<reference evidence="8" key="1">
    <citation type="submission" date="2017-01" db="EMBL/GenBank/DDBJ databases">
        <authorList>
            <person name="Wang Y."/>
            <person name="White M."/>
            <person name="Kvist S."/>
            <person name="Moncalvo J.-M."/>
        </authorList>
    </citation>
    <scope>NUCLEOTIDE SEQUENCE [LARGE SCALE GENOMIC DNA]</scope>
    <source>
        <strain evidence="8">ID-206-W2</strain>
    </source>
</reference>
<reference evidence="7" key="2">
    <citation type="submission" date="2017-01" db="EMBL/GenBank/DDBJ databases">
        <authorList>
            <person name="Mah S.A."/>
            <person name="Swanson W.J."/>
            <person name="Moy G.W."/>
            <person name="Vacquier V.D."/>
        </authorList>
    </citation>
    <scope>NUCLEOTIDE SEQUENCE [LARGE SCALE GENOMIC DNA]</scope>
    <source>
        <strain evidence="7">ID-206-W2</strain>
    </source>
</reference>
<dbReference type="GO" id="GO:0005739">
    <property type="term" value="C:mitochondrion"/>
    <property type="evidence" value="ECO:0007669"/>
    <property type="project" value="TreeGrafter"/>
</dbReference>
<dbReference type="PANTHER" id="PTHR11659:SF0">
    <property type="entry name" value="GLUTAMYL-TRNA(GLN) AMIDOTRANSFERASE SUBUNIT B, MITOCHONDRIAL"/>
    <property type="match status" value="1"/>
</dbReference>
<dbReference type="SUPFAM" id="SSF89095">
    <property type="entry name" value="GatB/YqeY motif"/>
    <property type="match status" value="1"/>
</dbReference>
<protein>
    <submittedName>
        <fullName evidence="7">Glutamyl-tRNA(Gln) amidotransferase subunit B, chloroplastic/mitochondrial</fullName>
    </submittedName>
</protein>
<dbReference type="GO" id="GO:0005524">
    <property type="term" value="F:ATP binding"/>
    <property type="evidence" value="ECO:0007669"/>
    <property type="project" value="UniProtKB-KW"/>
</dbReference>
<dbReference type="OrthoDB" id="1722066at2759"/>
<dbReference type="InterPro" id="IPR023168">
    <property type="entry name" value="GatB_Yqey_C_2"/>
</dbReference>
<dbReference type="GO" id="GO:0032543">
    <property type="term" value="P:mitochondrial translation"/>
    <property type="evidence" value="ECO:0007669"/>
    <property type="project" value="TreeGrafter"/>
</dbReference>
<name>A0A1R1YMF7_9FUNG</name>
<keyword evidence="2" id="KW-0547">Nucleotide-binding</keyword>
<organism evidence="7 8">
    <name type="scientific">Smittium culicis</name>
    <dbReference type="NCBI Taxonomy" id="133412"/>
    <lineage>
        <taxon>Eukaryota</taxon>
        <taxon>Fungi</taxon>
        <taxon>Fungi incertae sedis</taxon>
        <taxon>Zoopagomycota</taxon>
        <taxon>Kickxellomycotina</taxon>
        <taxon>Harpellomycetes</taxon>
        <taxon>Harpellales</taxon>
        <taxon>Legeriomycetaceae</taxon>
        <taxon>Smittium</taxon>
    </lineage>
</organism>
<dbReference type="Pfam" id="PF02637">
    <property type="entry name" value="GatB_Yqey"/>
    <property type="match status" value="1"/>
</dbReference>
<dbReference type="EMBL" id="LSSM01000739">
    <property type="protein sequence ID" value="OMJ28005.1"/>
    <property type="molecule type" value="Genomic_DNA"/>
</dbReference>
<accession>A0A1R1YMF7</accession>
<evidence type="ECO:0000256" key="1">
    <source>
        <dbReference type="ARBA" id="ARBA00022598"/>
    </source>
</evidence>
<keyword evidence="8" id="KW-1185">Reference proteome</keyword>
<dbReference type="GO" id="GO:0030956">
    <property type="term" value="C:glutamyl-tRNA(Gln) amidotransferase complex"/>
    <property type="evidence" value="ECO:0007669"/>
    <property type="project" value="TreeGrafter"/>
</dbReference>
<dbReference type="InterPro" id="IPR017959">
    <property type="entry name" value="Asn/Gln-tRNA_amidoTrfase_suB/E"/>
</dbReference>
<dbReference type="GO" id="GO:0016740">
    <property type="term" value="F:transferase activity"/>
    <property type="evidence" value="ECO:0007669"/>
    <property type="project" value="UniProtKB-KW"/>
</dbReference>
<dbReference type="PANTHER" id="PTHR11659">
    <property type="entry name" value="GLUTAMYL-TRNA GLN AMIDOTRANSFERASE SUBUNIT B MITOCHONDRIAL AND PROKARYOTIC PET112-RELATED"/>
    <property type="match status" value="1"/>
</dbReference>
<evidence type="ECO:0000256" key="3">
    <source>
        <dbReference type="ARBA" id="ARBA00022840"/>
    </source>
</evidence>
<keyword evidence="1" id="KW-0436">Ligase</keyword>
<gene>
    <name evidence="6" type="ORF">AYI69_g10353</name>
    <name evidence="7" type="ORF">AYI69_g2528</name>
</gene>
<dbReference type="SMART" id="SM00845">
    <property type="entry name" value="GatB_Yqey"/>
    <property type="match status" value="1"/>
</dbReference>
<comment type="caution">
    <text evidence="7">The sequence shown here is derived from an EMBL/GenBank/DDBJ whole genome shotgun (WGS) entry which is preliminary data.</text>
</comment>
<evidence type="ECO:0000313" key="6">
    <source>
        <dbReference type="EMBL" id="OMJ10170.1"/>
    </source>
</evidence>
<dbReference type="InterPro" id="IPR003789">
    <property type="entry name" value="Asn/Gln_tRNA_amidoTrase-B-like"/>
</dbReference>
<sequence>MPESDIPEIILSKDWIAYVSKSMPELPDTTKARLLNKYNLSLSDINVLYKHPNSISFFEQTVDLGADIRKTFSWITSEIFGILNYHGYNFESNIAVSPVDLYDLITATEKSEITTPVAKKILILKFDGNTSTIHQIAKSNNWLNKVVDSSELVTFCQKVIAENEKKADEYKSTFSNPKNNCKRILNSFVGLAIKKSGSSQAKPQQLVEIFKELLKN</sequence>
<dbReference type="AlphaFoldDB" id="A0A1R1YMF7"/>
<evidence type="ECO:0000259" key="5">
    <source>
        <dbReference type="SMART" id="SM00845"/>
    </source>
</evidence>
<evidence type="ECO:0000256" key="2">
    <source>
        <dbReference type="ARBA" id="ARBA00022741"/>
    </source>
</evidence>
<keyword evidence="7" id="KW-0808">Transferase</keyword>
<evidence type="ECO:0000313" key="8">
    <source>
        <dbReference type="Proteomes" id="UP000187429"/>
    </source>
</evidence>
<evidence type="ECO:0000256" key="4">
    <source>
        <dbReference type="ARBA" id="ARBA00022917"/>
    </source>
</evidence>
<dbReference type="EMBL" id="LSSM01006734">
    <property type="protein sequence ID" value="OMJ10170.1"/>
    <property type="molecule type" value="Genomic_DNA"/>
</dbReference>